<sequence>MKEISALGVQAFVRDVVRRGGKATKVAGSGRGAVKVWGKEGGVSIVQVRAKASGDWHASRRDEEVGAGAANPTFWAFVDLGTEPHATFIISAEEFAADVRCEVDAWMADRPGRSRSGGIRIAQDRIAHRRARWDLLGVSVVADANIDTTHLDDLTVEKKKAPAKAAAVEDESDGRTRLVADFEGYRIVALREESTGRLEIVAGQMVGRHFPTASAAASAVASLVSGEKVTKDGADFWRAEG</sequence>
<dbReference type="Proteomes" id="UP000655868">
    <property type="component" value="Unassembled WGS sequence"/>
</dbReference>
<organism evidence="1 2">
    <name type="scientific">Antrihabitans stalagmiti</name>
    <dbReference type="NCBI Taxonomy" id="2799499"/>
    <lineage>
        <taxon>Bacteria</taxon>
        <taxon>Bacillati</taxon>
        <taxon>Actinomycetota</taxon>
        <taxon>Actinomycetes</taxon>
        <taxon>Mycobacteriales</taxon>
        <taxon>Nocardiaceae</taxon>
        <taxon>Antrihabitans</taxon>
    </lineage>
</organism>
<name>A0A934NTL4_9NOCA</name>
<accession>A0A934NTL4</accession>
<dbReference type="AlphaFoldDB" id="A0A934NTL4"/>
<proteinExistence type="predicted"/>
<keyword evidence="2" id="KW-1185">Reference proteome</keyword>
<dbReference type="RefSeq" id="WP_199705948.1">
    <property type="nucleotide sequence ID" value="NZ_JAEMNV010000006.1"/>
</dbReference>
<dbReference type="EMBL" id="JAEMNV010000006">
    <property type="protein sequence ID" value="MBJ8341080.1"/>
    <property type="molecule type" value="Genomic_DNA"/>
</dbReference>
<reference evidence="1" key="1">
    <citation type="submission" date="2020-12" db="EMBL/GenBank/DDBJ databases">
        <title>Antrihabitans popcorni sp. nov. and Antrihabitans auranticaus sp. nov., isolated from a larva cave.</title>
        <authorList>
            <person name="Lee S.D."/>
            <person name="Kim I.S."/>
        </authorList>
    </citation>
    <scope>NUCLEOTIDE SEQUENCE</scope>
    <source>
        <strain evidence="1">YC3-6</strain>
    </source>
</reference>
<evidence type="ECO:0000313" key="2">
    <source>
        <dbReference type="Proteomes" id="UP000655868"/>
    </source>
</evidence>
<comment type="caution">
    <text evidence="1">The sequence shown here is derived from an EMBL/GenBank/DDBJ whole genome shotgun (WGS) entry which is preliminary data.</text>
</comment>
<gene>
    <name evidence="1" type="ORF">JGU71_19515</name>
</gene>
<evidence type="ECO:0000313" key="1">
    <source>
        <dbReference type="EMBL" id="MBJ8341080.1"/>
    </source>
</evidence>
<protein>
    <submittedName>
        <fullName evidence="1">Uncharacterized protein</fullName>
    </submittedName>
</protein>